<accession>A0A6J6THM2</accession>
<reference evidence="1" key="1">
    <citation type="submission" date="2020-05" db="EMBL/GenBank/DDBJ databases">
        <authorList>
            <person name="Chiriac C."/>
            <person name="Salcher M."/>
            <person name="Ghai R."/>
            <person name="Kavagutti S V."/>
        </authorList>
    </citation>
    <scope>NUCLEOTIDE SEQUENCE</scope>
</reference>
<organism evidence="1">
    <name type="scientific">freshwater metagenome</name>
    <dbReference type="NCBI Taxonomy" id="449393"/>
    <lineage>
        <taxon>unclassified sequences</taxon>
        <taxon>metagenomes</taxon>
        <taxon>ecological metagenomes</taxon>
    </lineage>
</organism>
<dbReference type="EMBL" id="CAEZZI010000003">
    <property type="protein sequence ID" value="CAB4746273.1"/>
    <property type="molecule type" value="Genomic_DNA"/>
</dbReference>
<dbReference type="AlphaFoldDB" id="A0A6J6THM2"/>
<proteinExistence type="predicted"/>
<protein>
    <submittedName>
        <fullName evidence="1">Unannotated protein</fullName>
    </submittedName>
</protein>
<gene>
    <name evidence="1" type="ORF">UFOPK2842_00099</name>
</gene>
<sequence>MARTAIGLIAGPESPPVLPPRCGRIVSKLITIDRTVLISANPSAPASTTPLAIETRSVTSGDNFAMIGNSPPSVFLTPSITRLEASGSQAKTNPRFSTFGHEILTSTALIPGADLSLRASVEYSSIVSPAIETITRAF</sequence>
<evidence type="ECO:0000313" key="1">
    <source>
        <dbReference type="EMBL" id="CAB4746273.1"/>
    </source>
</evidence>
<name>A0A6J6THM2_9ZZZZ</name>